<accession>M2BSU2</accession>
<sequence length="122" mass="13945">MNNAGGIEFTVKGNFNEAATRVRLKTAVKRAQMKLDTQVITDSNYFVPKDTATLEKSAVINTVIGSGLVKWKTPYARRQYYGDGFDYSKQHNPSACARWFEAAKARWLEKWRKLVNDEIKHS</sequence>
<evidence type="ECO:0008006" key="2">
    <source>
        <dbReference type="Google" id="ProtNLM"/>
    </source>
</evidence>
<gene>
    <name evidence="1" type="ORF">HMPREF9725_02587</name>
</gene>
<protein>
    <recommendedName>
        <fullName evidence="2">Minor capsid protein</fullName>
    </recommendedName>
</protein>
<comment type="caution">
    <text evidence="1">The sequence shown here is derived from an EMBL/GenBank/DDBJ whole genome shotgun (WGS) entry which is preliminary data.</text>
</comment>
<reference evidence="1" key="1">
    <citation type="submission" date="2012-01" db="EMBL/GenBank/DDBJ databases">
        <title>The Genome Sequence of Treponema denticola H1-T.</title>
        <authorList>
            <consortium name="The Broad Institute Genome Sequencing Platform"/>
            <person name="Earl A."/>
            <person name="Ward D."/>
            <person name="Feldgarden M."/>
            <person name="Gevers D."/>
            <person name="Blanton J.M."/>
            <person name="Fenno C.J."/>
            <person name="Baranova O.V."/>
            <person name="Mathney J."/>
            <person name="Dewhirst F.E."/>
            <person name="Izard J."/>
            <person name="Young S.K."/>
            <person name="Zeng Q."/>
            <person name="Gargeya S."/>
            <person name="Fitzgerald M."/>
            <person name="Haas B."/>
            <person name="Abouelleil A."/>
            <person name="Alvarado L."/>
            <person name="Arachchi H.M."/>
            <person name="Berlin A."/>
            <person name="Chapman S.B."/>
            <person name="Gearin G."/>
            <person name="Goldberg J."/>
            <person name="Griggs A."/>
            <person name="Gujja S."/>
            <person name="Hansen M."/>
            <person name="Heiman D."/>
            <person name="Howarth C."/>
            <person name="Larimer J."/>
            <person name="Lui A."/>
            <person name="MacDonald P.J.P."/>
            <person name="McCowen C."/>
            <person name="Montmayeur A."/>
            <person name="Murphy C."/>
            <person name="Neiman D."/>
            <person name="Pearson M."/>
            <person name="Priest M."/>
            <person name="Roberts A."/>
            <person name="Saif S."/>
            <person name="Shea T."/>
            <person name="Sisk P."/>
            <person name="Stolte C."/>
            <person name="Sykes S."/>
            <person name="Wortman J."/>
            <person name="Nusbaum C."/>
            <person name="Birren B."/>
        </authorList>
    </citation>
    <scope>NUCLEOTIDE SEQUENCE [LARGE SCALE GENOMIC DNA]</scope>
    <source>
        <strain evidence="1">H1-T</strain>
    </source>
</reference>
<dbReference type="EMBL" id="AGDW01000025">
    <property type="protein sequence ID" value="EMB28157.1"/>
    <property type="molecule type" value="Genomic_DNA"/>
</dbReference>
<dbReference type="Pfam" id="PF11114">
    <property type="entry name" value="Minor_capsid_2"/>
    <property type="match status" value="1"/>
</dbReference>
<dbReference type="Proteomes" id="UP000011708">
    <property type="component" value="Chromosome"/>
</dbReference>
<proteinExistence type="predicted"/>
<evidence type="ECO:0000313" key="1">
    <source>
        <dbReference type="EMBL" id="EMB28157.1"/>
    </source>
</evidence>
<dbReference type="RefSeq" id="WP_002689768.1">
    <property type="nucleotide sequence ID" value="NZ_CM001794.1"/>
</dbReference>
<dbReference type="PATRIC" id="fig|999431.4.peg.2681"/>
<name>M2BSU2_TREDN</name>
<dbReference type="AlphaFoldDB" id="M2BSU2"/>
<organism evidence="1">
    <name type="scientific">Treponema denticola H1-T</name>
    <dbReference type="NCBI Taxonomy" id="999431"/>
    <lineage>
        <taxon>Bacteria</taxon>
        <taxon>Pseudomonadati</taxon>
        <taxon>Spirochaetota</taxon>
        <taxon>Spirochaetia</taxon>
        <taxon>Spirochaetales</taxon>
        <taxon>Treponemataceae</taxon>
        <taxon>Treponema</taxon>
    </lineage>
</organism>
<dbReference type="HOGENOM" id="CLU_122298_1_0_12"/>
<dbReference type="InterPro" id="IPR021080">
    <property type="entry name" value="Minor_capsid_protein"/>
</dbReference>